<dbReference type="EMBL" id="FNDO01000032">
    <property type="protein sequence ID" value="SDI22660.1"/>
    <property type="molecule type" value="Genomic_DNA"/>
</dbReference>
<dbReference type="PROSITE" id="PS51257">
    <property type="entry name" value="PROKAR_LIPOPROTEIN"/>
    <property type="match status" value="1"/>
</dbReference>
<reference evidence="2 3" key="1">
    <citation type="submission" date="2016-10" db="EMBL/GenBank/DDBJ databases">
        <authorList>
            <person name="de Groot N.N."/>
        </authorList>
    </citation>
    <scope>NUCLEOTIDE SEQUENCE [LARGE SCALE GENOMIC DNA]</scope>
    <source>
        <strain evidence="2 3">NLAE-zl-C57</strain>
    </source>
</reference>
<proteinExistence type="predicted"/>
<dbReference type="Gene3D" id="2.60.40.2030">
    <property type="match status" value="1"/>
</dbReference>
<evidence type="ECO:0000256" key="1">
    <source>
        <dbReference type="SAM" id="SignalP"/>
    </source>
</evidence>
<accession>A0A1G8IW20</accession>
<sequence>MKLNKFLLYLLIVPALSLVSCSDYEDTEVTSPQADENALGANFTAATTSIVVHPDEDTYQLTLNRVNTKEAVSVPVTVKSCSEIDGVKFTAVPTEFLFAKGESKATVELKLSDKCKFQEVYKLTLSLGEGKDHPYASGTSSTVVSVSKDYAWVKIDQPVVLEAGSYDGGILAPLEFASDYEDEDGNQLFRIKALYSAAGTASTATGHLQFLLDENYDVAGMLSVGDAYNPEKINTGVVDKTTKAPYYMNVKSAEKTSKGAYVFTYDVFYYENDVVKNEVEGVTATLDYDIAGVMEE</sequence>
<evidence type="ECO:0000313" key="2">
    <source>
        <dbReference type="EMBL" id="SDI22660.1"/>
    </source>
</evidence>
<dbReference type="InterPro" id="IPR038081">
    <property type="entry name" value="CalX-like_sf"/>
</dbReference>
<dbReference type="RefSeq" id="WP_074637988.1">
    <property type="nucleotide sequence ID" value="NZ_FNDO01000032.1"/>
</dbReference>
<evidence type="ECO:0000313" key="3">
    <source>
        <dbReference type="Proteomes" id="UP000181870"/>
    </source>
</evidence>
<evidence type="ECO:0008006" key="4">
    <source>
        <dbReference type="Google" id="ProtNLM"/>
    </source>
</evidence>
<keyword evidence="1" id="KW-0732">Signal</keyword>
<protein>
    <recommendedName>
        <fullName evidence="4">DUF1735 domain-containing protein</fullName>
    </recommendedName>
</protein>
<dbReference type="AlphaFoldDB" id="A0A1G8IW20"/>
<feature type="chain" id="PRO_5010292404" description="DUF1735 domain-containing protein" evidence="1">
    <location>
        <begin position="26"/>
        <end position="296"/>
    </location>
</feature>
<name>A0A1G8IW20_BACOV</name>
<dbReference type="Proteomes" id="UP000181870">
    <property type="component" value="Unassembled WGS sequence"/>
</dbReference>
<organism evidence="2 3">
    <name type="scientific">Bacteroides ovatus</name>
    <dbReference type="NCBI Taxonomy" id="28116"/>
    <lineage>
        <taxon>Bacteria</taxon>
        <taxon>Pseudomonadati</taxon>
        <taxon>Bacteroidota</taxon>
        <taxon>Bacteroidia</taxon>
        <taxon>Bacteroidales</taxon>
        <taxon>Bacteroidaceae</taxon>
        <taxon>Bacteroides</taxon>
    </lineage>
</organism>
<gene>
    <name evidence="2" type="ORF">SAMN05192582_10329</name>
</gene>
<feature type="signal peptide" evidence="1">
    <location>
        <begin position="1"/>
        <end position="25"/>
    </location>
</feature>
<dbReference type="SUPFAM" id="SSF141072">
    <property type="entry name" value="CalX-like"/>
    <property type="match status" value="1"/>
</dbReference>